<keyword evidence="2" id="KW-0812">Transmembrane</keyword>
<protein>
    <submittedName>
        <fullName evidence="6">Translocation/assembly module TamB domain-containing protein</fullName>
    </submittedName>
</protein>
<evidence type="ECO:0000256" key="3">
    <source>
        <dbReference type="ARBA" id="ARBA00022989"/>
    </source>
</evidence>
<dbReference type="GO" id="GO:0009306">
    <property type="term" value="P:protein secretion"/>
    <property type="evidence" value="ECO:0007669"/>
    <property type="project" value="InterPro"/>
</dbReference>
<gene>
    <name evidence="6" type="ORF">I0Q91_11745</name>
</gene>
<evidence type="ECO:0000256" key="2">
    <source>
        <dbReference type="ARBA" id="ARBA00022692"/>
    </source>
</evidence>
<proteinExistence type="predicted"/>
<dbReference type="EMBL" id="JADPIE010000007">
    <property type="protein sequence ID" value="MBF8437759.1"/>
    <property type="molecule type" value="Genomic_DNA"/>
</dbReference>
<evidence type="ECO:0000256" key="4">
    <source>
        <dbReference type="ARBA" id="ARBA00023136"/>
    </source>
</evidence>
<dbReference type="PANTHER" id="PTHR36985">
    <property type="entry name" value="TRANSLOCATION AND ASSEMBLY MODULE SUBUNIT TAMB"/>
    <property type="match status" value="1"/>
</dbReference>
<evidence type="ECO:0000313" key="7">
    <source>
        <dbReference type="Proteomes" id="UP000621436"/>
    </source>
</evidence>
<dbReference type="Proteomes" id="UP000621436">
    <property type="component" value="Unassembled WGS sequence"/>
</dbReference>
<comment type="subcellular location">
    <subcellularLocation>
        <location evidence="1">Membrane</location>
        <topology evidence="1">Single-pass membrane protein</topology>
    </subcellularLocation>
</comment>
<dbReference type="PANTHER" id="PTHR36985:SF1">
    <property type="entry name" value="TRANSLOCATION AND ASSEMBLY MODULE SUBUNIT TAMB"/>
    <property type="match status" value="1"/>
</dbReference>
<name>A0A931FAM5_9FIRM</name>
<keyword evidence="3" id="KW-1133">Transmembrane helix</keyword>
<dbReference type="RefSeq" id="WP_270454767.1">
    <property type="nucleotide sequence ID" value="NZ_JADPIE010000007.1"/>
</dbReference>
<dbReference type="Pfam" id="PF04357">
    <property type="entry name" value="TamB"/>
    <property type="match status" value="1"/>
</dbReference>
<accession>A0A931FAM5</accession>
<evidence type="ECO:0000313" key="6">
    <source>
        <dbReference type="EMBL" id="MBF8437759.1"/>
    </source>
</evidence>
<evidence type="ECO:0000259" key="5">
    <source>
        <dbReference type="Pfam" id="PF04357"/>
    </source>
</evidence>
<evidence type="ECO:0000256" key="1">
    <source>
        <dbReference type="ARBA" id="ARBA00004167"/>
    </source>
</evidence>
<keyword evidence="7" id="KW-1185">Reference proteome</keyword>
<keyword evidence="4" id="KW-0472">Membrane</keyword>
<dbReference type="GO" id="GO:0097347">
    <property type="term" value="C:TAM protein secretion complex"/>
    <property type="evidence" value="ECO:0007669"/>
    <property type="project" value="TreeGrafter"/>
</dbReference>
<feature type="domain" description="Translocation and assembly module TamB C-terminal" evidence="5">
    <location>
        <begin position="1147"/>
        <end position="1482"/>
    </location>
</feature>
<sequence length="1490" mass="167654">MSWKKIFLIILVLFILMAVPYHLYQTGQFAEWQLVTLLRIEAALNVDISYEEATVFPINRIAFKNLSVKDRDNQFEFELEEMELYYDLRSFLANFFQEDLRFDLAASLANSVSKARLVEPVIDLSMPEQDFLKFDEVELDEPTIFDPDDIWEALPVIPAGTGIVIEGGSINYDEGGPSINIKPELFELIFVDERQVQTNFSGEFDLYNFEIEKIIYEDEEWEELLLPELTLSGDLAARLNGSSWNLNSNFMIPAAGQFNRWADRIGGSFGLSELELYGSQTVNLSMTGDGNGLIDLLVQGETDLSRINFKYEEMAEPLDIQRLRQNFSFSLAENQLLIPELEFSLFEDEEIRVSGQADLTDIGPEVYLDLETGTEDLYKYLNILADNNHQFNELKEQLDTFLAGAIPVDIKLSGGYREEDLWLEGDVDISEFQLVDSEINYDGSMQFAWQDNELQLSSLNIADKIIGNGYFIPETEEYSFDLELNQLRYATIKNFIEQDLDFIAEDEISGELFAAGKGFDLGDLVLSGQLLAEEINIYDLAIDRPLVNFWLKDNYLEVGPVRGESSAGKFDFAGGINLETEEIDLELILDDLVLGEISGLAGIEQGIQGDSRVSGSIAGSLSEPVFDLELWLSEAEFFGVEVSDGHGHLNYSPGEELLYVENLDFTSRTTDIIADGQLDFSPIFNGDENLPLIDARLDINELTYEYINEIFGISLPLIGDVSGYVELDGRLNAPTVNASARSRSTSLPIGDEYFEFENSRSDFYWSEGEPFQVIDLRMEKEEAVFVIDYGEFSDNFYVDYAFNDYRLSRLDSSEFDNFRGRLSASGEAGGSYDNPWGYADLEVVDLIYDGYDLGRLTGQLELEEGDLLTEGISWEPGSGDFIITGKVDNILNEAELDLQVAFDDVDLPYYIESFGLDVPPLEYYFSGELEVTGDIDDWLIAVDVDADSDVSDLGRLNLLGWIGEEYDLSLVGIDLGFDWLCGYLGPDVDIDGDLELIGTVYGPLDGPEVDLETTIRGFQINQYSLSQISGRVSGDVQNSLTVEQELIAATGEDIRLDGVVNIPAPEESNFQLRARDFPLNPVAGFFPEVDLVDGRLDGEVDFRGSLENPDLDGQLYLSLDELNFGQTENLSLDGYLDFIGDRIELSDMTGNYDGGSFELTGLMNIIDQANFWDLELIGDSIPIEYAGSSAVINGGLTFSGPLYEPVIGGEITVNDLMAVVPEDFEPDDDVDDEFDPFEEARFQPEIDLRVRIGNNNMFSHENAEIPIQRGDLRLLYQDEFQIDGQISSNQGTIFFYNNRFNLDSARLNFRRRQGIIPTVTVRASTRAEGNDIFVRLDGLATDLNLSFASDPEMEEEEILALLARRGGIGGALVGEDLNVFQIVQQEFFRFLSDTFQLEIVGNIQREIRRAFELDRFEIVTHELGWDQEVSLHIGKDLTDRLYIEGSSRIRTDEQDTEISFKYDITDRTVLDGTIYGPGEFSLSIETMIEF</sequence>
<dbReference type="GO" id="GO:0005886">
    <property type="term" value="C:plasma membrane"/>
    <property type="evidence" value="ECO:0007669"/>
    <property type="project" value="InterPro"/>
</dbReference>
<dbReference type="InterPro" id="IPR007452">
    <property type="entry name" value="TamB_C"/>
</dbReference>
<organism evidence="6 7">
    <name type="scientific">Halonatronomonas betaini</name>
    <dbReference type="NCBI Taxonomy" id="2778430"/>
    <lineage>
        <taxon>Bacteria</taxon>
        <taxon>Bacillati</taxon>
        <taxon>Bacillota</taxon>
        <taxon>Clostridia</taxon>
        <taxon>Halanaerobiales</taxon>
        <taxon>Halarsenatibacteraceae</taxon>
        <taxon>Halonatronomonas</taxon>
    </lineage>
</organism>
<comment type="caution">
    <text evidence="6">The sequence shown here is derived from an EMBL/GenBank/DDBJ whole genome shotgun (WGS) entry which is preliminary data.</text>
</comment>
<reference evidence="6" key="1">
    <citation type="submission" date="2020-11" db="EMBL/GenBank/DDBJ databases">
        <title>Halonatronomonas betainensis gen. nov., sp. nov. a novel haloalkaliphilic representative of the family Halanaerobiacae capable of betaine degradation.</title>
        <authorList>
            <person name="Boltyanskaya Y."/>
            <person name="Kevbrin V."/>
            <person name="Detkova E."/>
            <person name="Grouzdev D.S."/>
            <person name="Koziaeva V."/>
            <person name="Zhilina T."/>
        </authorList>
    </citation>
    <scope>NUCLEOTIDE SEQUENCE</scope>
    <source>
        <strain evidence="6">Z-7014</strain>
    </source>
</reference>